<dbReference type="Proteomes" id="UP001238603">
    <property type="component" value="Unassembled WGS sequence"/>
</dbReference>
<feature type="chain" id="PRO_5046669701" description="Cellulose biosynthesis protein BcsS" evidence="1">
    <location>
        <begin position="28"/>
        <end position="250"/>
    </location>
</feature>
<evidence type="ECO:0000256" key="1">
    <source>
        <dbReference type="SAM" id="SignalP"/>
    </source>
</evidence>
<dbReference type="RefSeq" id="WP_285981305.1">
    <property type="nucleotide sequence ID" value="NZ_JASVDS010000001.1"/>
</dbReference>
<evidence type="ECO:0000313" key="3">
    <source>
        <dbReference type="Proteomes" id="UP001238603"/>
    </source>
</evidence>
<accession>A0ABT7LEA8</accession>
<keyword evidence="1" id="KW-0732">Signal</keyword>
<feature type="signal peptide" evidence="1">
    <location>
        <begin position="1"/>
        <end position="27"/>
    </location>
</feature>
<comment type="caution">
    <text evidence="2">The sequence shown here is derived from an EMBL/GenBank/DDBJ whole genome shotgun (WGS) entry which is preliminary data.</text>
</comment>
<keyword evidence="3" id="KW-1185">Reference proteome</keyword>
<reference evidence="2 3" key="1">
    <citation type="submission" date="2023-06" db="EMBL/GenBank/DDBJ databases">
        <title>Pelomonas sp. APW6 16S ribosomal RNA gene genome sequencing and assembly.</title>
        <authorList>
            <person name="Woo H."/>
        </authorList>
    </citation>
    <scope>NUCLEOTIDE SEQUENCE [LARGE SCALE GENOMIC DNA]</scope>
    <source>
        <strain evidence="2 3">APW6</strain>
    </source>
</reference>
<evidence type="ECO:0000313" key="2">
    <source>
        <dbReference type="EMBL" id="MDL5031192.1"/>
    </source>
</evidence>
<gene>
    <name evidence="2" type="ORF">QRD43_04665</name>
</gene>
<evidence type="ECO:0008006" key="4">
    <source>
        <dbReference type="Google" id="ProtNLM"/>
    </source>
</evidence>
<protein>
    <recommendedName>
        <fullName evidence="4">Cellulose biosynthesis protein BcsS</fullName>
    </recommendedName>
</protein>
<proteinExistence type="predicted"/>
<sequence>MLRPFLPTLLRRAPLVAALLGLGTAHADPGYYVIRPYAQAAQWGLELRYWTVKQRDGSPAVLWPELALSYGISERWTSALLASYEGTREEAVRLDTWNWIHQVRLDDGRGDSDLALHVQLIKTGGEQRGHALELGLVTQTEWRLARLQANAILEHGWGDLARNGTELKVQWQLSWPLQPGWRAGVQGFGELGNWRRWKPAERQSLRAGPSLQTDWTLGAQRSLHVEAAWLLGKTYGQRGNMFSATAKLLF</sequence>
<dbReference type="EMBL" id="JASVDS010000001">
    <property type="protein sequence ID" value="MDL5031192.1"/>
    <property type="molecule type" value="Genomic_DNA"/>
</dbReference>
<name>A0ABT7LEA8_9BURK</name>
<organism evidence="2 3">
    <name type="scientific">Roseateles subflavus</name>
    <dbReference type="NCBI Taxonomy" id="3053353"/>
    <lineage>
        <taxon>Bacteria</taxon>
        <taxon>Pseudomonadati</taxon>
        <taxon>Pseudomonadota</taxon>
        <taxon>Betaproteobacteria</taxon>
        <taxon>Burkholderiales</taxon>
        <taxon>Sphaerotilaceae</taxon>
        <taxon>Roseateles</taxon>
    </lineage>
</organism>